<dbReference type="InterPro" id="IPR004045">
    <property type="entry name" value="Glutathione_S-Trfase_N"/>
</dbReference>
<name>A0A318E393_9GAMM</name>
<dbReference type="OrthoDB" id="5242791at2"/>
<dbReference type="RefSeq" id="WP_110266574.1">
    <property type="nucleotide sequence ID" value="NZ_CAKZQT010000005.1"/>
</dbReference>
<evidence type="ECO:0000313" key="2">
    <source>
        <dbReference type="EMBL" id="PXV64570.1"/>
    </source>
</evidence>
<dbReference type="Gene3D" id="3.40.30.10">
    <property type="entry name" value="Glutaredoxin"/>
    <property type="match status" value="1"/>
</dbReference>
<protein>
    <submittedName>
        <fullName evidence="2">Glutathione S-transferase</fullName>
    </submittedName>
</protein>
<keyword evidence="2" id="KW-0808">Transferase</keyword>
<proteinExistence type="predicted"/>
<sequence length="251" mass="28253">MIELWQFNFSMYPEIVRWALDHKGLEYRTRVLLPGPHVLQLMPRFGQKTVPVLRDGARLLRQTGEMLDHLEAYAPSLLPTDAAQREAAWAWARRALEQWGPSVRLAGFHDLLPHAAYMARLWSQPFPPLARAAYVAGFPLLVRPVMRLDMGITDERAEAARAVTAAALDAVAEATRRQDYLVGGRFGLADLAVAAVLALTVLPEEYPLSLPQPHPRGVRRWLGRWRGHPGAAWVRRVYAVHRRRAAMPVAA</sequence>
<dbReference type="InterPro" id="IPR036249">
    <property type="entry name" value="Thioredoxin-like_sf"/>
</dbReference>
<evidence type="ECO:0000259" key="1">
    <source>
        <dbReference type="PROSITE" id="PS50404"/>
    </source>
</evidence>
<dbReference type="Pfam" id="PF13417">
    <property type="entry name" value="GST_N_3"/>
    <property type="match status" value="1"/>
</dbReference>
<organism evidence="2 3">
    <name type="scientific">Sinimarinibacterium flocculans</name>
    <dbReference type="NCBI Taxonomy" id="985250"/>
    <lineage>
        <taxon>Bacteria</taxon>
        <taxon>Pseudomonadati</taxon>
        <taxon>Pseudomonadota</taxon>
        <taxon>Gammaproteobacteria</taxon>
        <taxon>Nevskiales</taxon>
        <taxon>Nevskiaceae</taxon>
        <taxon>Sinimarinibacterium</taxon>
    </lineage>
</organism>
<keyword evidence="3" id="KW-1185">Reference proteome</keyword>
<dbReference type="Gene3D" id="1.20.1050.10">
    <property type="match status" value="1"/>
</dbReference>
<dbReference type="EMBL" id="QICN01000012">
    <property type="protein sequence ID" value="PXV64570.1"/>
    <property type="molecule type" value="Genomic_DNA"/>
</dbReference>
<dbReference type="SUPFAM" id="SSF52833">
    <property type="entry name" value="Thioredoxin-like"/>
    <property type="match status" value="1"/>
</dbReference>
<dbReference type="SUPFAM" id="SSF47616">
    <property type="entry name" value="GST C-terminal domain-like"/>
    <property type="match status" value="1"/>
</dbReference>
<dbReference type="InterPro" id="IPR036282">
    <property type="entry name" value="Glutathione-S-Trfase_C_sf"/>
</dbReference>
<gene>
    <name evidence="2" type="ORF">C8D93_11220</name>
</gene>
<comment type="caution">
    <text evidence="2">The sequence shown here is derived from an EMBL/GenBank/DDBJ whole genome shotgun (WGS) entry which is preliminary data.</text>
</comment>
<dbReference type="Proteomes" id="UP000248330">
    <property type="component" value="Unassembled WGS sequence"/>
</dbReference>
<dbReference type="CDD" id="cd00570">
    <property type="entry name" value="GST_N_family"/>
    <property type="match status" value="1"/>
</dbReference>
<reference evidence="2 3" key="1">
    <citation type="submission" date="2018-04" db="EMBL/GenBank/DDBJ databases">
        <title>Genomic Encyclopedia of Type Strains, Phase IV (KMG-IV): sequencing the most valuable type-strain genomes for metagenomic binning, comparative biology and taxonomic classification.</title>
        <authorList>
            <person name="Goeker M."/>
        </authorList>
    </citation>
    <scope>NUCLEOTIDE SEQUENCE [LARGE SCALE GENOMIC DNA]</scope>
    <source>
        <strain evidence="2 3">DSM 104150</strain>
    </source>
</reference>
<dbReference type="PROSITE" id="PS50404">
    <property type="entry name" value="GST_NTER"/>
    <property type="match status" value="1"/>
</dbReference>
<dbReference type="Pfam" id="PF13410">
    <property type="entry name" value="GST_C_2"/>
    <property type="match status" value="1"/>
</dbReference>
<feature type="domain" description="GST N-terminal" evidence="1">
    <location>
        <begin position="1"/>
        <end position="78"/>
    </location>
</feature>
<evidence type="ECO:0000313" key="3">
    <source>
        <dbReference type="Proteomes" id="UP000248330"/>
    </source>
</evidence>
<accession>A0A318E393</accession>
<dbReference type="GO" id="GO:0016740">
    <property type="term" value="F:transferase activity"/>
    <property type="evidence" value="ECO:0007669"/>
    <property type="project" value="UniProtKB-KW"/>
</dbReference>
<dbReference type="AlphaFoldDB" id="A0A318E393"/>